<name>A0A2N2E909_9BACT</name>
<proteinExistence type="predicted"/>
<dbReference type="AlphaFoldDB" id="A0A2N2E909"/>
<dbReference type="Proteomes" id="UP000233517">
    <property type="component" value="Unassembled WGS sequence"/>
</dbReference>
<evidence type="ECO:0000313" key="2">
    <source>
        <dbReference type="Proteomes" id="UP000233517"/>
    </source>
</evidence>
<evidence type="ECO:0000313" key="1">
    <source>
        <dbReference type="EMBL" id="PKM91195.1"/>
    </source>
</evidence>
<accession>A0A2N2E909</accession>
<reference evidence="1 2" key="1">
    <citation type="journal article" date="2017" name="ISME J.">
        <title>Potential for microbial H2 and metal transformations associated with novel bacteria and archaea in deep terrestrial subsurface sediments.</title>
        <authorList>
            <person name="Hernsdorf A.W."/>
            <person name="Amano Y."/>
            <person name="Miyakawa K."/>
            <person name="Ise K."/>
            <person name="Suzuki Y."/>
            <person name="Anantharaman K."/>
            <person name="Probst A."/>
            <person name="Burstein D."/>
            <person name="Thomas B.C."/>
            <person name="Banfield J.F."/>
        </authorList>
    </citation>
    <scope>NUCLEOTIDE SEQUENCE [LARGE SCALE GENOMIC DNA]</scope>
    <source>
        <strain evidence="1">HGW-Falkowbacteria-1</strain>
    </source>
</reference>
<organism evidence="1 2">
    <name type="scientific">Candidatus Falkowbacteria bacterium HGW-Falkowbacteria-1</name>
    <dbReference type="NCBI Taxonomy" id="2013768"/>
    <lineage>
        <taxon>Bacteria</taxon>
        <taxon>Candidatus Falkowiibacteriota</taxon>
    </lineage>
</organism>
<dbReference type="EMBL" id="PHAI01000003">
    <property type="protein sequence ID" value="PKM91195.1"/>
    <property type="molecule type" value="Genomic_DNA"/>
</dbReference>
<comment type="caution">
    <text evidence="1">The sequence shown here is derived from an EMBL/GenBank/DDBJ whole genome shotgun (WGS) entry which is preliminary data.</text>
</comment>
<protein>
    <submittedName>
        <fullName evidence="1">Uncharacterized protein</fullName>
    </submittedName>
</protein>
<sequence length="212" mass="25033">MKISKERLEELRQIYKKDFNADLNDQELHDAAFNLVGYYDTLSKMAFKDIQDHLRLEKEPDGWAINAEWGTCNFCGLYMSMQESWFDKFGYKCKFCQRALREGVIPSSVCRNKARRFSFDDLKDMFGIHQNTARSLVRKGDLKARVILNDAGKPHFTVFLREDNYRFLKIDKDVPPSESEEYDQQVAKWAEDYKQRVAEQNKTNEKKTKSKI</sequence>
<gene>
    <name evidence="1" type="ORF">CVU82_04050</name>
</gene>